<dbReference type="GO" id="GO:0006886">
    <property type="term" value="P:intracellular protein transport"/>
    <property type="evidence" value="ECO:0007669"/>
    <property type="project" value="InterPro"/>
</dbReference>
<reference evidence="9 10" key="1">
    <citation type="submission" date="2016-10" db="EMBL/GenBank/DDBJ databases">
        <authorList>
            <person name="de Groot N.N."/>
        </authorList>
    </citation>
    <scope>NUCLEOTIDE SEQUENCE [LARGE SCALE GENOMIC DNA]</scope>
    <source>
        <strain evidence="9 10">CBS 141442</strain>
    </source>
</reference>
<dbReference type="PANTHER" id="PTHR11134">
    <property type="entry name" value="ADAPTOR COMPLEX SUBUNIT BETA FAMILY MEMBER"/>
    <property type="match status" value="1"/>
</dbReference>
<evidence type="ECO:0000256" key="6">
    <source>
        <dbReference type="PIRNR" id="PIRNR002291"/>
    </source>
</evidence>
<dbReference type="InterPro" id="IPR011989">
    <property type="entry name" value="ARM-like"/>
</dbReference>
<evidence type="ECO:0000256" key="5">
    <source>
        <dbReference type="ARBA" id="ARBA00023136"/>
    </source>
</evidence>
<dbReference type="GO" id="GO:0016192">
    <property type="term" value="P:vesicle-mediated transport"/>
    <property type="evidence" value="ECO:0007669"/>
    <property type="project" value="InterPro"/>
</dbReference>
<comment type="function">
    <text evidence="6">Adaptins are components of the adaptor complexes which link clathrin to receptors in coated vesicles. Clathrin-associated protein complexes are believed to interact with the cytoplasmic tails of membrane proteins, leading to their selection and concentration.</text>
</comment>
<dbReference type="Gene3D" id="1.25.10.10">
    <property type="entry name" value="Leucine-rich Repeat Variant"/>
    <property type="match status" value="1"/>
</dbReference>
<keyword evidence="10" id="KW-1185">Reference proteome</keyword>
<dbReference type="Pfam" id="PF01602">
    <property type="entry name" value="Adaptin_N"/>
    <property type="match status" value="1"/>
</dbReference>
<dbReference type="InterPro" id="IPR016342">
    <property type="entry name" value="AP_complex_bsu_1_2_4"/>
</dbReference>
<dbReference type="GO" id="GO:0012505">
    <property type="term" value="C:endomembrane system"/>
    <property type="evidence" value="ECO:0007669"/>
    <property type="project" value="UniProtKB-SubCell"/>
</dbReference>
<evidence type="ECO:0000259" key="8">
    <source>
        <dbReference type="Pfam" id="PF01602"/>
    </source>
</evidence>
<evidence type="ECO:0000256" key="7">
    <source>
        <dbReference type="SAM" id="MobiDB-lite"/>
    </source>
</evidence>
<keyword evidence="4 6" id="KW-0653">Protein transport</keyword>
<proteinExistence type="inferred from homology"/>
<protein>
    <recommendedName>
        <fullName evidence="6">AP complex subunit beta</fullName>
    </recommendedName>
</protein>
<feature type="compositionally biased region" description="Polar residues" evidence="7">
    <location>
        <begin position="642"/>
        <end position="656"/>
    </location>
</feature>
<dbReference type="InterPro" id="IPR026739">
    <property type="entry name" value="AP_beta"/>
</dbReference>
<dbReference type="GO" id="GO:0030276">
    <property type="term" value="F:clathrin binding"/>
    <property type="evidence" value="ECO:0007669"/>
    <property type="project" value="InterPro"/>
</dbReference>
<dbReference type="Proteomes" id="UP000182334">
    <property type="component" value="Chromosome V"/>
</dbReference>
<evidence type="ECO:0000256" key="3">
    <source>
        <dbReference type="ARBA" id="ARBA00022448"/>
    </source>
</evidence>
<name>A0A1L0BVH2_9ASCO</name>
<dbReference type="AlphaFoldDB" id="A0A1L0BVH2"/>
<dbReference type="STRING" id="45354.A0A1L0BVH2"/>
<evidence type="ECO:0000256" key="1">
    <source>
        <dbReference type="ARBA" id="ARBA00004308"/>
    </source>
</evidence>
<dbReference type="GO" id="GO:0030117">
    <property type="term" value="C:membrane coat"/>
    <property type="evidence" value="ECO:0007669"/>
    <property type="project" value="InterPro"/>
</dbReference>
<gene>
    <name evidence="9" type="ORF">SAMEA4029010_CIC11G00000002655</name>
</gene>
<evidence type="ECO:0000256" key="4">
    <source>
        <dbReference type="ARBA" id="ARBA00022927"/>
    </source>
</evidence>
<dbReference type="OrthoDB" id="10254310at2759"/>
<dbReference type="SUPFAM" id="SSF48371">
    <property type="entry name" value="ARM repeat"/>
    <property type="match status" value="1"/>
</dbReference>
<dbReference type="InterPro" id="IPR002553">
    <property type="entry name" value="Clathrin/coatomer_adapt-like_N"/>
</dbReference>
<dbReference type="PIRSF" id="PIRSF002291">
    <property type="entry name" value="AP_complex_beta"/>
    <property type="match status" value="1"/>
</dbReference>
<accession>A0A1L0BVH2</accession>
<dbReference type="InterPro" id="IPR016024">
    <property type="entry name" value="ARM-type_fold"/>
</dbReference>
<evidence type="ECO:0000313" key="9">
    <source>
        <dbReference type="EMBL" id="SGZ55359.1"/>
    </source>
</evidence>
<organism evidence="9 10">
    <name type="scientific">Sungouiella intermedia</name>
    <dbReference type="NCBI Taxonomy" id="45354"/>
    <lineage>
        <taxon>Eukaryota</taxon>
        <taxon>Fungi</taxon>
        <taxon>Dikarya</taxon>
        <taxon>Ascomycota</taxon>
        <taxon>Saccharomycotina</taxon>
        <taxon>Pichiomycetes</taxon>
        <taxon>Metschnikowiaceae</taxon>
        <taxon>Sungouiella</taxon>
    </lineage>
</organism>
<keyword evidence="5 6" id="KW-0472">Membrane</keyword>
<keyword evidence="3 6" id="KW-0813">Transport</keyword>
<feature type="compositionally biased region" description="Polar residues" evidence="7">
    <location>
        <begin position="679"/>
        <end position="691"/>
    </location>
</feature>
<feature type="domain" description="Clathrin/coatomer adaptor adaptin-like N-terminal" evidence="8">
    <location>
        <begin position="17"/>
        <end position="534"/>
    </location>
</feature>
<dbReference type="EMBL" id="LT635760">
    <property type="protein sequence ID" value="SGZ55359.1"/>
    <property type="molecule type" value="Genomic_DNA"/>
</dbReference>
<evidence type="ECO:0000256" key="2">
    <source>
        <dbReference type="ARBA" id="ARBA00006613"/>
    </source>
</evidence>
<evidence type="ECO:0000313" key="10">
    <source>
        <dbReference type="Proteomes" id="UP000182334"/>
    </source>
</evidence>
<sequence>MSDSKYFVKCKASELRAELEQACKKLKPQPRIKVVLKKVVANIILNKSELASLMLDIVELMAVDDYEIRRLCSQYVVHFAALNVKPALFSLSFYARFSEDHNPALRALAVKTTTSVNLKEFINMGFSLVKRLLQDKNPHVRTAAAFSVARLFQYDQNRTVSEGLVDDLNELLYDENQMVVMYTLAALNSITESSSTLNLAIDKNHSLTLTKGLANANEWRQVYLLNALMAFVPQTTQEALTLLEAILPCLKHENSAVVLNATKVIVYLSNYIRNPEHVFPSLAKRLGSSLVSLLYKPYEVQFLVLRNVILILLGKRYLLDVDVEQFFWKFDDPVYVKDTKLEIIYLLADESNVGVVFGELEEYATEVDVHMARKAIRAFGNLAVKLEVAASQCVEILIDLISHDIPYVVQEVAIVLKNILRKYPGMFDYAIPKIALHYILMDEPDAKVAICWIIGQYSEKLPIAEQALNYFVQTFSEVPTEVQYAIITAVVKFYIELPVKGEPLVLKVLKHATEESDNPDLRDRGYFYWRMITNEANGGTDGDFQKLTKEVVINVDPLITSESDNIDPTILEELELSIGTLASIYLKSVHHVFRLWKRRLLPGSPALQPRRKSAPPIPTNRATNQALEVPRSHRHKPLPMVQRNNSSASYLTNRSSPALHEFENEFAKKPSLGQKLSRKASQITSRKNSKH</sequence>
<feature type="region of interest" description="Disordered" evidence="7">
    <location>
        <begin position="604"/>
        <end position="691"/>
    </location>
</feature>
<comment type="subcellular location">
    <subcellularLocation>
        <location evidence="1">Endomembrane system</location>
    </subcellularLocation>
</comment>
<comment type="similarity">
    <text evidence="2 6">Belongs to the adaptor complexes large subunit family.</text>
</comment>